<gene>
    <name evidence="5" type="ORF">BDK89_3229</name>
</gene>
<evidence type="ECO:0000313" key="6">
    <source>
        <dbReference type="Proteomes" id="UP000294558"/>
    </source>
</evidence>
<dbReference type="SUPFAM" id="SSF53448">
    <property type="entry name" value="Nucleotide-diphospho-sugar transferases"/>
    <property type="match status" value="1"/>
</dbReference>
<dbReference type="PANTHER" id="PTHR40392:SF1">
    <property type="entry name" value="2-PHOSPHO-L-LACTATE GUANYLYLTRANSFERASE"/>
    <property type="match status" value="1"/>
</dbReference>
<dbReference type="Pfam" id="PF01983">
    <property type="entry name" value="CofC"/>
    <property type="match status" value="1"/>
</dbReference>
<dbReference type="AlphaFoldDB" id="A0A4V3EJA8"/>
<proteinExistence type="predicted"/>
<evidence type="ECO:0000256" key="3">
    <source>
        <dbReference type="ARBA" id="ARBA00022741"/>
    </source>
</evidence>
<protein>
    <submittedName>
        <fullName evidence="5">2-phospho-L-lactate guanylyltransferase</fullName>
    </submittedName>
</protein>
<keyword evidence="2 5" id="KW-0548">Nucleotidyltransferase</keyword>
<dbReference type="InterPro" id="IPR002835">
    <property type="entry name" value="CofC"/>
</dbReference>
<evidence type="ECO:0000256" key="1">
    <source>
        <dbReference type="ARBA" id="ARBA00022679"/>
    </source>
</evidence>
<dbReference type="NCBIfam" id="TIGR03552">
    <property type="entry name" value="F420_cofC"/>
    <property type="match status" value="1"/>
</dbReference>
<evidence type="ECO:0000256" key="2">
    <source>
        <dbReference type="ARBA" id="ARBA00022695"/>
    </source>
</evidence>
<sequence length="198" mass="20911">MEAAVLVPIKAFRNAKGRLAPSVSPVARADLARMMAARVLDAARPFTPFVVCDDDEVADWAGRQGAEVLWTPGLGLNGAVDHASAVVAGKGFDHVVIAHGDLPLATGFEHLIADGVVTLVPDHRLDGTNVQTRPASTDLPAMYGAGSFRHHLAAALERDLEVRVVTDPRLARDVDTITDLDELGIGLGADGNWTGPDR</sequence>
<dbReference type="GO" id="GO:0043814">
    <property type="term" value="F:phospholactate guanylyltransferase activity"/>
    <property type="evidence" value="ECO:0007669"/>
    <property type="project" value="InterPro"/>
</dbReference>
<comment type="caution">
    <text evidence="5">The sequence shown here is derived from an EMBL/GenBank/DDBJ whole genome shotgun (WGS) entry which is preliminary data.</text>
</comment>
<dbReference type="GO" id="GO:0005525">
    <property type="term" value="F:GTP binding"/>
    <property type="evidence" value="ECO:0007669"/>
    <property type="project" value="UniProtKB-KW"/>
</dbReference>
<keyword evidence="6" id="KW-1185">Reference proteome</keyword>
<name>A0A4V3EJA8_9ACTN</name>
<dbReference type="InterPro" id="IPR029044">
    <property type="entry name" value="Nucleotide-diphossugar_trans"/>
</dbReference>
<reference evidence="5 6" key="1">
    <citation type="submission" date="2019-03" db="EMBL/GenBank/DDBJ databases">
        <title>Sequencing the genomes of 1000 actinobacteria strains.</title>
        <authorList>
            <person name="Klenk H.-P."/>
        </authorList>
    </citation>
    <scope>NUCLEOTIDE SEQUENCE [LARGE SCALE GENOMIC DNA]</scope>
    <source>
        <strain evidence="5 6">DSM 18936</strain>
    </source>
</reference>
<organism evidence="5 6">
    <name type="scientific">Ilumatobacter fluminis</name>
    <dbReference type="NCBI Taxonomy" id="467091"/>
    <lineage>
        <taxon>Bacteria</taxon>
        <taxon>Bacillati</taxon>
        <taxon>Actinomycetota</taxon>
        <taxon>Acidimicrobiia</taxon>
        <taxon>Acidimicrobiales</taxon>
        <taxon>Ilumatobacteraceae</taxon>
        <taxon>Ilumatobacter</taxon>
    </lineage>
</organism>
<dbReference type="Proteomes" id="UP000294558">
    <property type="component" value="Unassembled WGS sequence"/>
</dbReference>
<dbReference type="EMBL" id="SOAU01000001">
    <property type="protein sequence ID" value="TDT17618.1"/>
    <property type="molecule type" value="Genomic_DNA"/>
</dbReference>
<evidence type="ECO:0000256" key="4">
    <source>
        <dbReference type="ARBA" id="ARBA00023134"/>
    </source>
</evidence>
<accession>A0A4V3EJA8</accession>
<keyword evidence="1 5" id="KW-0808">Transferase</keyword>
<dbReference type="OrthoDB" id="5243750at2"/>
<dbReference type="Gene3D" id="3.90.550.10">
    <property type="entry name" value="Spore Coat Polysaccharide Biosynthesis Protein SpsA, Chain A"/>
    <property type="match status" value="1"/>
</dbReference>
<dbReference type="PANTHER" id="PTHR40392">
    <property type="entry name" value="2-PHOSPHO-L-LACTATE GUANYLYLTRANSFERASE"/>
    <property type="match status" value="1"/>
</dbReference>
<evidence type="ECO:0000313" key="5">
    <source>
        <dbReference type="EMBL" id="TDT17618.1"/>
    </source>
</evidence>
<keyword evidence="4" id="KW-0342">GTP-binding</keyword>
<keyword evidence="3" id="KW-0547">Nucleotide-binding</keyword>
<dbReference type="RefSeq" id="WP_133869898.1">
    <property type="nucleotide sequence ID" value="NZ_SOAU01000001.1"/>
</dbReference>